<dbReference type="EMBL" id="CADCUC010000351">
    <property type="protein sequence ID" value="CAA9337128.1"/>
    <property type="molecule type" value="Genomic_DNA"/>
</dbReference>
<name>A0A6J4LM01_9HYPH</name>
<proteinExistence type="predicted"/>
<dbReference type="AlphaFoldDB" id="A0A6J4LM01"/>
<gene>
    <name evidence="1" type="ORF">AVDCRST_MAG90-1778</name>
</gene>
<sequence>MKLAGRVAVVTGGGSGIGREAALLFAREGAR</sequence>
<dbReference type="SUPFAM" id="SSF51735">
    <property type="entry name" value="NAD(P)-binding Rossmann-fold domains"/>
    <property type="match status" value="1"/>
</dbReference>
<organism evidence="1">
    <name type="scientific">uncultured Microvirga sp</name>
    <dbReference type="NCBI Taxonomy" id="412392"/>
    <lineage>
        <taxon>Bacteria</taxon>
        <taxon>Pseudomonadati</taxon>
        <taxon>Pseudomonadota</taxon>
        <taxon>Alphaproteobacteria</taxon>
        <taxon>Hyphomicrobiales</taxon>
        <taxon>Methylobacteriaceae</taxon>
        <taxon>Microvirga</taxon>
        <taxon>environmental samples</taxon>
    </lineage>
</organism>
<evidence type="ECO:0008006" key="2">
    <source>
        <dbReference type="Google" id="ProtNLM"/>
    </source>
</evidence>
<evidence type="ECO:0000313" key="1">
    <source>
        <dbReference type="EMBL" id="CAA9337128.1"/>
    </source>
</evidence>
<dbReference type="Gene3D" id="3.40.50.720">
    <property type="entry name" value="NAD(P)-binding Rossmann-like Domain"/>
    <property type="match status" value="1"/>
</dbReference>
<dbReference type="InterPro" id="IPR036291">
    <property type="entry name" value="NAD(P)-bd_dom_sf"/>
</dbReference>
<accession>A0A6J4LM01</accession>
<reference evidence="1" key="1">
    <citation type="submission" date="2020-02" db="EMBL/GenBank/DDBJ databases">
        <authorList>
            <person name="Meier V. D."/>
        </authorList>
    </citation>
    <scope>NUCLEOTIDE SEQUENCE</scope>
    <source>
        <strain evidence="1">AVDCRST_MAG90</strain>
    </source>
</reference>
<protein>
    <recommendedName>
        <fullName evidence="2">3-oxoacyl-[acyl-carrier protein] reductase</fullName>
    </recommendedName>
</protein>
<feature type="non-terminal residue" evidence="1">
    <location>
        <position position="31"/>
    </location>
</feature>